<name>A0A4Q0P1M7_9FLAO</name>
<dbReference type="AlphaFoldDB" id="A0A4Q0P1M7"/>
<protein>
    <submittedName>
        <fullName evidence="3">Uncharacterized protein</fullName>
    </submittedName>
</protein>
<reference evidence="3 4" key="1">
    <citation type="submission" date="2018-07" db="EMBL/GenBank/DDBJ databases">
        <title>Leeuwenhoekiella genomics.</title>
        <authorList>
            <person name="Tahon G."/>
            <person name="Willems A."/>
        </authorList>
    </citation>
    <scope>NUCLEOTIDE SEQUENCE [LARGE SCALE GENOMIC DNA]</scope>
    <source>
        <strain evidence="3 4">LMG 29608</strain>
    </source>
</reference>
<keyword evidence="2" id="KW-1133">Transmembrane helix</keyword>
<gene>
    <name evidence="3" type="ORF">DSM02_2508</name>
</gene>
<evidence type="ECO:0000313" key="3">
    <source>
        <dbReference type="EMBL" id="RXG20337.1"/>
    </source>
</evidence>
<keyword evidence="2" id="KW-0812">Transmembrane</keyword>
<sequence>MVLPRSYIPIFFTFIFLIKFIAIDTNAVSLLFKGSETTFVNPYCKKKNSPKQTGQTKNLTKSETETYTILILSGFCASPLQVTFNNWETSLDVSTPVPPEESPSALMYRYSDNDSPPPRMG</sequence>
<evidence type="ECO:0000313" key="4">
    <source>
        <dbReference type="Proteomes" id="UP000289859"/>
    </source>
</evidence>
<evidence type="ECO:0000256" key="1">
    <source>
        <dbReference type="SAM" id="MobiDB-lite"/>
    </source>
</evidence>
<feature type="region of interest" description="Disordered" evidence="1">
    <location>
        <begin position="91"/>
        <end position="121"/>
    </location>
</feature>
<feature type="transmembrane region" description="Helical" evidence="2">
    <location>
        <begin position="6"/>
        <end position="23"/>
    </location>
</feature>
<organism evidence="3 4">
    <name type="scientific">Leeuwenhoekiella polynyae</name>
    <dbReference type="NCBI Taxonomy" id="1550906"/>
    <lineage>
        <taxon>Bacteria</taxon>
        <taxon>Pseudomonadati</taxon>
        <taxon>Bacteroidota</taxon>
        <taxon>Flavobacteriia</taxon>
        <taxon>Flavobacteriales</taxon>
        <taxon>Flavobacteriaceae</taxon>
        <taxon>Leeuwenhoekiella</taxon>
    </lineage>
</organism>
<comment type="caution">
    <text evidence="3">The sequence shown here is derived from an EMBL/GenBank/DDBJ whole genome shotgun (WGS) entry which is preliminary data.</text>
</comment>
<proteinExistence type="predicted"/>
<dbReference type="Proteomes" id="UP000289859">
    <property type="component" value="Unassembled WGS sequence"/>
</dbReference>
<keyword evidence="4" id="KW-1185">Reference proteome</keyword>
<dbReference type="EMBL" id="QOVK01000011">
    <property type="protein sequence ID" value="RXG20337.1"/>
    <property type="molecule type" value="Genomic_DNA"/>
</dbReference>
<evidence type="ECO:0000256" key="2">
    <source>
        <dbReference type="SAM" id="Phobius"/>
    </source>
</evidence>
<keyword evidence="2" id="KW-0472">Membrane</keyword>
<accession>A0A4Q0P1M7</accession>